<dbReference type="PIRSF" id="PIRSF005536">
    <property type="entry name" value="Agal"/>
    <property type="match status" value="1"/>
</dbReference>
<keyword evidence="4 5" id="KW-0326">Glycosidase</keyword>
<dbReference type="Gene3D" id="2.70.98.60">
    <property type="entry name" value="alpha-galactosidase from lactobacil brevis"/>
    <property type="match status" value="1"/>
</dbReference>
<comment type="caution">
    <text evidence="10">The sequence shown here is derived from an EMBL/GenBank/DDBJ whole genome shotgun (WGS) entry which is preliminary data.</text>
</comment>
<evidence type="ECO:0000256" key="6">
    <source>
        <dbReference type="PIRSR" id="PIRSR005536-1"/>
    </source>
</evidence>
<dbReference type="InterPro" id="IPR017853">
    <property type="entry name" value="GH"/>
</dbReference>
<evidence type="ECO:0000256" key="5">
    <source>
        <dbReference type="PIRNR" id="PIRNR005536"/>
    </source>
</evidence>
<evidence type="ECO:0000256" key="4">
    <source>
        <dbReference type="ARBA" id="ARBA00023295"/>
    </source>
</evidence>
<dbReference type="InterPro" id="IPR000111">
    <property type="entry name" value="Glyco_hydro_27/36_CS"/>
</dbReference>
<protein>
    <recommendedName>
        <fullName evidence="2 5">Alpha-galactosidase</fullName>
        <ecNumber evidence="2 5">3.2.1.22</ecNumber>
    </recommendedName>
</protein>
<evidence type="ECO:0000256" key="7">
    <source>
        <dbReference type="PIRSR" id="PIRSR005536-2"/>
    </source>
</evidence>
<dbReference type="Gene3D" id="2.60.40.1180">
    <property type="entry name" value="Golgi alpha-mannosidase II"/>
    <property type="match status" value="1"/>
</dbReference>
<dbReference type="Pfam" id="PF16874">
    <property type="entry name" value="Glyco_hydro_36C"/>
    <property type="match status" value="1"/>
</dbReference>
<evidence type="ECO:0000313" key="11">
    <source>
        <dbReference type="Proteomes" id="UP000679179"/>
    </source>
</evidence>
<dbReference type="InterPro" id="IPR038417">
    <property type="entry name" value="Alpga-gal_N_sf"/>
</dbReference>
<proteinExistence type="inferred from homology"/>
<evidence type="ECO:0000256" key="2">
    <source>
        <dbReference type="ARBA" id="ARBA00012755"/>
    </source>
</evidence>
<name>A0A919VGF8_9CLOT</name>
<sequence>MSIVYSEKNKEFHLFNDKISYIIKILENNQLGNLYFGKYIKHRDSFEHLFEKAHRPMTSYVFEGDLKFSLEHIKQEYPSYGTTDFKMPAFEIKQENGSRITNFEYKNHRIFMGKEPLRELPATYVESKEEAQTLEITLEDTLIQAELILSYTIFEERGAIARNAFFRSLGGQTLLLENAMSLSLDLPDYDYEMIQLSGAWSRERHVKNRKLEQGIQAVSSLRGASGHNHNSFLAIKRPSGDEFSGEVIGASLVYSGEFLAQIEVDAHSICRLTMGIHPHNFEWVLDPGGEFHTPEAVLVYSDEGLNGMSQTFHELYRTRLARGTWRDKVRPILINNWEATQFNFDEQKILNIAKTAAEYGIEMFVLDDGWFGTRNDDRQGLGDWYANSSKLPNGITGLAKKIEALGLKFGLWFEPEMVNKNSDLFREHPDWIISTPNRRESHGRNQYVLDYSRKEVVDYIFHQMKTLLEEAPISYIKWDMNRNITECYSRAVDGKHQGEVMHRYILGVYDLYERLIQAFPNILFESCASGGGRFDPGMLYYAPQCWTSDDTDAIERIKIQYGTSFVYPISSMGAHVSVVPNHQVYRITPIETRANVAYFGAFGYELDLNELNEEEKEKVREQVRFVKEYRDLIQKGKFYRLLSPFENEKAAWMVVSEDQKTALVAYYKILNDVNSGYSRLQLKGLNNDYLYEIDRLGTSHYGDELMYAAMITTDSSAGQIIDPGVQKECDFSSKIFILKAVDV</sequence>
<evidence type="ECO:0000259" key="8">
    <source>
        <dbReference type="Pfam" id="PF16874"/>
    </source>
</evidence>
<dbReference type="PRINTS" id="PR00743">
    <property type="entry name" value="GLHYDRLASE36"/>
</dbReference>
<dbReference type="PANTHER" id="PTHR43053:SF3">
    <property type="entry name" value="ALPHA-GALACTOSIDASE C-RELATED"/>
    <property type="match status" value="1"/>
</dbReference>
<feature type="binding site" evidence="7">
    <location>
        <begin position="367"/>
        <end position="368"/>
    </location>
    <ligand>
        <name>substrate</name>
    </ligand>
</feature>
<organism evidence="10 11">
    <name type="scientific">Clostridium polyendosporum</name>
    <dbReference type="NCBI Taxonomy" id="69208"/>
    <lineage>
        <taxon>Bacteria</taxon>
        <taxon>Bacillati</taxon>
        <taxon>Bacillota</taxon>
        <taxon>Clostridia</taxon>
        <taxon>Eubacteriales</taxon>
        <taxon>Clostridiaceae</taxon>
        <taxon>Clostridium</taxon>
    </lineage>
</organism>
<feature type="binding site" evidence="7">
    <location>
        <position position="549"/>
    </location>
    <ligand>
        <name>substrate</name>
    </ligand>
</feature>
<dbReference type="EC" id="3.2.1.22" evidence="2 5"/>
<evidence type="ECO:0000259" key="9">
    <source>
        <dbReference type="Pfam" id="PF16875"/>
    </source>
</evidence>
<comment type="catalytic activity">
    <reaction evidence="1 5">
        <text>Hydrolysis of terminal, non-reducing alpha-D-galactose residues in alpha-D-galactosides, including galactose oligosaccharides, galactomannans and galactolipids.</text>
        <dbReference type="EC" id="3.2.1.22"/>
    </reaction>
</comment>
<feature type="domain" description="Glycosyl hydrolase family 36 C-terminal" evidence="8">
    <location>
        <begin position="650"/>
        <end position="738"/>
    </location>
</feature>
<dbReference type="PROSITE" id="PS00512">
    <property type="entry name" value="ALPHA_GALACTOSIDASE"/>
    <property type="match status" value="1"/>
</dbReference>
<dbReference type="PANTHER" id="PTHR43053">
    <property type="entry name" value="GLYCOSIDASE FAMILY 31"/>
    <property type="match status" value="1"/>
</dbReference>
<feature type="domain" description="Glycosyl hydrolase family 36 N-terminal" evidence="9">
    <location>
        <begin position="30"/>
        <end position="285"/>
    </location>
</feature>
<dbReference type="InterPro" id="IPR013780">
    <property type="entry name" value="Glyco_hydro_b"/>
</dbReference>
<dbReference type="InterPro" id="IPR050985">
    <property type="entry name" value="Alpha-glycosidase_related"/>
</dbReference>
<keyword evidence="11" id="KW-1185">Reference proteome</keyword>
<dbReference type="AlphaFoldDB" id="A0A919VGF8"/>
<comment type="similarity">
    <text evidence="5">Belongs to the glycosyl hydrolase.</text>
</comment>
<dbReference type="Pfam" id="PF16875">
    <property type="entry name" value="Glyco_hydro_36N"/>
    <property type="match status" value="1"/>
</dbReference>
<dbReference type="EMBL" id="BOPZ01000013">
    <property type="protein sequence ID" value="GIM29147.1"/>
    <property type="molecule type" value="Genomic_DNA"/>
</dbReference>
<dbReference type="GO" id="GO:0016052">
    <property type="term" value="P:carbohydrate catabolic process"/>
    <property type="evidence" value="ECO:0007669"/>
    <property type="project" value="InterPro"/>
</dbReference>
<feature type="active site" description="Nucleophile" evidence="6">
    <location>
        <position position="479"/>
    </location>
</feature>
<evidence type="ECO:0000256" key="1">
    <source>
        <dbReference type="ARBA" id="ARBA00001255"/>
    </source>
</evidence>
<evidence type="ECO:0000313" key="10">
    <source>
        <dbReference type="EMBL" id="GIM29147.1"/>
    </source>
</evidence>
<dbReference type="Gene3D" id="3.20.20.70">
    <property type="entry name" value="Aldolase class I"/>
    <property type="match status" value="1"/>
</dbReference>
<dbReference type="Proteomes" id="UP000679179">
    <property type="component" value="Unassembled WGS sequence"/>
</dbReference>
<feature type="binding site" evidence="7">
    <location>
        <position position="200"/>
    </location>
    <ligand>
        <name>substrate</name>
    </ligand>
</feature>
<dbReference type="InterPro" id="IPR031705">
    <property type="entry name" value="Glyco_hydro_36_C"/>
</dbReference>
<feature type="active site" description="Proton donor" evidence="6">
    <location>
        <position position="549"/>
    </location>
</feature>
<feature type="binding site" evidence="7">
    <location>
        <position position="527"/>
    </location>
    <ligand>
        <name>substrate</name>
    </ligand>
</feature>
<accession>A0A919VGF8</accession>
<dbReference type="FunFam" id="3.20.20.70:FF:000118">
    <property type="entry name" value="Alpha-galactosidase"/>
    <property type="match status" value="1"/>
</dbReference>
<feature type="binding site" evidence="7">
    <location>
        <position position="444"/>
    </location>
    <ligand>
        <name>substrate</name>
    </ligand>
</feature>
<keyword evidence="3 5" id="KW-0378">Hydrolase</keyword>
<dbReference type="Pfam" id="PF02065">
    <property type="entry name" value="Melibiase"/>
    <property type="match status" value="1"/>
</dbReference>
<feature type="binding site" evidence="7">
    <location>
        <begin position="477"/>
        <end position="481"/>
    </location>
    <ligand>
        <name>substrate</name>
    </ligand>
</feature>
<dbReference type="SUPFAM" id="SSF51445">
    <property type="entry name" value="(Trans)glycosidases"/>
    <property type="match status" value="1"/>
</dbReference>
<dbReference type="RefSeq" id="WP_212903850.1">
    <property type="nucleotide sequence ID" value="NZ_BOPZ01000013.1"/>
</dbReference>
<dbReference type="GO" id="GO:0004557">
    <property type="term" value="F:alpha-galactosidase activity"/>
    <property type="evidence" value="ECO:0007669"/>
    <property type="project" value="UniProtKB-UniRule"/>
</dbReference>
<gene>
    <name evidence="10" type="primary">galA</name>
    <name evidence="10" type="ORF">CPJCM30710_18130</name>
</gene>
<reference evidence="10" key="1">
    <citation type="submission" date="2021-03" db="EMBL/GenBank/DDBJ databases">
        <title>Taxonomic study of Clostridium polyendosporum from meadow-gley soil under rice.</title>
        <authorList>
            <person name="Kobayashi H."/>
            <person name="Tanizawa Y."/>
            <person name="Yagura M."/>
        </authorList>
    </citation>
    <scope>NUCLEOTIDE SEQUENCE</scope>
    <source>
        <strain evidence="10">JCM 30710</strain>
    </source>
</reference>
<evidence type="ECO:0000256" key="3">
    <source>
        <dbReference type="ARBA" id="ARBA00022801"/>
    </source>
</evidence>
<dbReference type="InterPro" id="IPR031704">
    <property type="entry name" value="Glyco_hydro_36_N"/>
</dbReference>
<dbReference type="InterPro" id="IPR002252">
    <property type="entry name" value="Glyco_hydro_36"/>
</dbReference>
<dbReference type="CDD" id="cd14791">
    <property type="entry name" value="GH36"/>
    <property type="match status" value="1"/>
</dbReference>
<dbReference type="InterPro" id="IPR013785">
    <property type="entry name" value="Aldolase_TIM"/>
</dbReference>